<accession>A0A136ISW1</accession>
<feature type="region of interest" description="Disordered" evidence="1">
    <location>
        <begin position="123"/>
        <end position="164"/>
    </location>
</feature>
<feature type="transmembrane region" description="Helical" evidence="2">
    <location>
        <begin position="33"/>
        <end position="60"/>
    </location>
</feature>
<dbReference type="Proteomes" id="UP000070501">
    <property type="component" value="Unassembled WGS sequence"/>
</dbReference>
<keyword evidence="2" id="KW-0812">Transmembrane</keyword>
<evidence type="ECO:0000313" key="3">
    <source>
        <dbReference type="EMBL" id="KXJ88011.1"/>
    </source>
</evidence>
<name>A0A136ISW1_9PEZI</name>
<sequence length="164" mass="17482">MGIPYSKEINHAFDQVTPLVAEGSQVLEKTKNIAVVLLWLEIASALIIALNLVCLLALLVTLNPDLEEERRTLVTPVVRWVAGSAAQAAGVLGRWWVVVVLGVLGVYGVGVWMWVRHGGSGVEGVEGDDGAGEEEPDGGEKDKKGKGKGKKGKDDEQKKDAGDE</sequence>
<feature type="compositionally biased region" description="Basic and acidic residues" evidence="1">
    <location>
        <begin position="152"/>
        <end position="164"/>
    </location>
</feature>
<dbReference type="AlphaFoldDB" id="A0A136ISW1"/>
<gene>
    <name evidence="3" type="ORF">Micbo1qcDRAFT_178651</name>
</gene>
<protein>
    <submittedName>
        <fullName evidence="3">Uncharacterized protein</fullName>
    </submittedName>
</protein>
<organism evidence="3 4">
    <name type="scientific">Microdochium bolleyi</name>
    <dbReference type="NCBI Taxonomy" id="196109"/>
    <lineage>
        <taxon>Eukaryota</taxon>
        <taxon>Fungi</taxon>
        <taxon>Dikarya</taxon>
        <taxon>Ascomycota</taxon>
        <taxon>Pezizomycotina</taxon>
        <taxon>Sordariomycetes</taxon>
        <taxon>Xylariomycetidae</taxon>
        <taxon>Xylariales</taxon>
        <taxon>Microdochiaceae</taxon>
        <taxon>Microdochium</taxon>
    </lineage>
</organism>
<evidence type="ECO:0000256" key="2">
    <source>
        <dbReference type="SAM" id="Phobius"/>
    </source>
</evidence>
<dbReference type="OrthoDB" id="3647at2759"/>
<proteinExistence type="predicted"/>
<reference evidence="4" key="1">
    <citation type="submission" date="2016-02" db="EMBL/GenBank/DDBJ databases">
        <title>Draft genome sequence of Microdochium bolleyi, a fungal endophyte of beachgrass.</title>
        <authorList>
            <consortium name="DOE Joint Genome Institute"/>
            <person name="David A.S."/>
            <person name="May G."/>
            <person name="Haridas S."/>
            <person name="Lim J."/>
            <person name="Wang M."/>
            <person name="Labutti K."/>
            <person name="Lipzen A."/>
            <person name="Barry K."/>
            <person name="Grigoriev I.V."/>
        </authorList>
    </citation>
    <scope>NUCLEOTIDE SEQUENCE [LARGE SCALE GENOMIC DNA]</scope>
    <source>
        <strain evidence="4">J235TASD1</strain>
    </source>
</reference>
<keyword evidence="2" id="KW-1133">Transmembrane helix</keyword>
<keyword evidence="4" id="KW-1185">Reference proteome</keyword>
<dbReference type="InParanoid" id="A0A136ISW1"/>
<keyword evidence="2" id="KW-0472">Membrane</keyword>
<dbReference type="EMBL" id="KQ964260">
    <property type="protein sequence ID" value="KXJ88011.1"/>
    <property type="molecule type" value="Genomic_DNA"/>
</dbReference>
<feature type="transmembrane region" description="Helical" evidence="2">
    <location>
        <begin position="95"/>
        <end position="115"/>
    </location>
</feature>
<evidence type="ECO:0000313" key="4">
    <source>
        <dbReference type="Proteomes" id="UP000070501"/>
    </source>
</evidence>
<evidence type="ECO:0000256" key="1">
    <source>
        <dbReference type="SAM" id="MobiDB-lite"/>
    </source>
</evidence>
<feature type="compositionally biased region" description="Acidic residues" evidence="1">
    <location>
        <begin position="125"/>
        <end position="137"/>
    </location>
</feature>